<organism evidence="2 3">
    <name type="scientific">Streptomyces gobitricini</name>
    <dbReference type="NCBI Taxonomy" id="68211"/>
    <lineage>
        <taxon>Bacteria</taxon>
        <taxon>Bacillati</taxon>
        <taxon>Actinomycetota</taxon>
        <taxon>Actinomycetes</taxon>
        <taxon>Kitasatosporales</taxon>
        <taxon>Streptomycetaceae</taxon>
        <taxon>Streptomyces</taxon>
    </lineage>
</organism>
<dbReference type="Proteomes" id="UP001499942">
    <property type="component" value="Unassembled WGS sequence"/>
</dbReference>
<proteinExistence type="predicted"/>
<reference evidence="2 3" key="1">
    <citation type="journal article" date="2019" name="Int. J. Syst. Evol. Microbiol.">
        <title>The Global Catalogue of Microorganisms (GCM) 10K type strain sequencing project: providing services to taxonomists for standard genome sequencing and annotation.</title>
        <authorList>
            <consortium name="The Broad Institute Genomics Platform"/>
            <consortium name="The Broad Institute Genome Sequencing Center for Infectious Disease"/>
            <person name="Wu L."/>
            <person name="Ma J."/>
        </authorList>
    </citation>
    <scope>NUCLEOTIDE SEQUENCE [LARGE SCALE GENOMIC DNA]</scope>
    <source>
        <strain evidence="2 3">JCM 5062</strain>
    </source>
</reference>
<gene>
    <name evidence="2" type="ORF">GCM10010393_35470</name>
</gene>
<comment type="caution">
    <text evidence="2">The sequence shown here is derived from an EMBL/GenBank/DDBJ whole genome shotgun (WGS) entry which is preliminary data.</text>
</comment>
<keyword evidence="3" id="KW-1185">Reference proteome</keyword>
<feature type="region of interest" description="Disordered" evidence="1">
    <location>
        <begin position="27"/>
        <end position="58"/>
    </location>
</feature>
<name>A0ABN3MEA2_9ACTN</name>
<dbReference type="EMBL" id="BAAASR010000018">
    <property type="protein sequence ID" value="GAA2499955.1"/>
    <property type="molecule type" value="Genomic_DNA"/>
</dbReference>
<protein>
    <submittedName>
        <fullName evidence="2">Uncharacterized protein</fullName>
    </submittedName>
</protein>
<sequence>MRWYPRVSIDTATGVVKGVGSSPAYEQLRARPTSVSPRGASPVGPSWRMTSRGVTGSA</sequence>
<feature type="compositionally biased region" description="Polar residues" evidence="1">
    <location>
        <begin position="48"/>
        <end position="58"/>
    </location>
</feature>
<accession>A0ABN3MEA2</accession>
<dbReference type="RefSeq" id="WP_344362122.1">
    <property type="nucleotide sequence ID" value="NZ_BAAASR010000018.1"/>
</dbReference>
<evidence type="ECO:0000256" key="1">
    <source>
        <dbReference type="SAM" id="MobiDB-lite"/>
    </source>
</evidence>
<evidence type="ECO:0000313" key="2">
    <source>
        <dbReference type="EMBL" id="GAA2499955.1"/>
    </source>
</evidence>
<evidence type="ECO:0000313" key="3">
    <source>
        <dbReference type="Proteomes" id="UP001499942"/>
    </source>
</evidence>